<name>A0ABW4X745_9ACTN</name>
<evidence type="ECO:0000256" key="2">
    <source>
        <dbReference type="ARBA" id="ARBA00009399"/>
    </source>
</evidence>
<sequence length="159" mass="16881">MSTPRRKRLGVFARFVLVNALNTGLYWGLYLALLPVAPYMVANGIALAVAVLVAYVANARYAFRVGTSRWSLVMYLVTNGTTVVLRSAVVWVLVEVLSLSEVLAPPVAVVVTMPVAFGLTRWAMRERVGAPQSASSRPAAEVPAAELAHAVGGPGSGCR</sequence>
<evidence type="ECO:0000313" key="9">
    <source>
        <dbReference type="Proteomes" id="UP001597402"/>
    </source>
</evidence>
<evidence type="ECO:0000313" key="8">
    <source>
        <dbReference type="EMBL" id="MFD2090349.1"/>
    </source>
</evidence>
<dbReference type="InterPro" id="IPR051401">
    <property type="entry name" value="GtrA_CellWall_Glycosyl"/>
</dbReference>
<dbReference type="EMBL" id="JBHUHP010000001">
    <property type="protein sequence ID" value="MFD2090349.1"/>
    <property type="molecule type" value="Genomic_DNA"/>
</dbReference>
<feature type="transmembrane region" description="Helical" evidence="6">
    <location>
        <begin position="70"/>
        <end position="94"/>
    </location>
</feature>
<keyword evidence="9" id="KW-1185">Reference proteome</keyword>
<accession>A0ABW4X745</accession>
<organism evidence="8 9">
    <name type="scientific">Blastococcus deserti</name>
    <dbReference type="NCBI Taxonomy" id="2259033"/>
    <lineage>
        <taxon>Bacteria</taxon>
        <taxon>Bacillati</taxon>
        <taxon>Actinomycetota</taxon>
        <taxon>Actinomycetes</taxon>
        <taxon>Geodermatophilales</taxon>
        <taxon>Geodermatophilaceae</taxon>
        <taxon>Blastococcus</taxon>
    </lineage>
</organism>
<comment type="similarity">
    <text evidence="2">Belongs to the GtrA family.</text>
</comment>
<protein>
    <submittedName>
        <fullName evidence="8">GtrA family protein</fullName>
    </submittedName>
</protein>
<dbReference type="Pfam" id="PF04138">
    <property type="entry name" value="GtrA_DPMS_TM"/>
    <property type="match status" value="1"/>
</dbReference>
<comment type="caution">
    <text evidence="8">The sequence shown here is derived from an EMBL/GenBank/DDBJ whole genome shotgun (WGS) entry which is preliminary data.</text>
</comment>
<evidence type="ECO:0000256" key="6">
    <source>
        <dbReference type="SAM" id="Phobius"/>
    </source>
</evidence>
<dbReference type="PANTHER" id="PTHR38459">
    <property type="entry name" value="PROPHAGE BACTOPRENOL-LINKED GLUCOSE TRANSLOCASE HOMOLOG"/>
    <property type="match status" value="1"/>
</dbReference>
<evidence type="ECO:0000256" key="1">
    <source>
        <dbReference type="ARBA" id="ARBA00004141"/>
    </source>
</evidence>
<evidence type="ECO:0000256" key="4">
    <source>
        <dbReference type="ARBA" id="ARBA00022989"/>
    </source>
</evidence>
<dbReference type="RefSeq" id="WP_376871122.1">
    <property type="nucleotide sequence ID" value="NZ_JBHUHP010000001.1"/>
</dbReference>
<feature type="transmembrane region" description="Helical" evidence="6">
    <location>
        <begin position="106"/>
        <end position="124"/>
    </location>
</feature>
<gene>
    <name evidence="8" type="ORF">ACFSHS_02065</name>
</gene>
<keyword evidence="4 6" id="KW-1133">Transmembrane helix</keyword>
<dbReference type="InterPro" id="IPR007267">
    <property type="entry name" value="GtrA_DPMS_TM"/>
</dbReference>
<feature type="transmembrane region" description="Helical" evidence="6">
    <location>
        <begin position="12"/>
        <end position="33"/>
    </location>
</feature>
<keyword evidence="3 6" id="KW-0812">Transmembrane</keyword>
<evidence type="ECO:0000256" key="3">
    <source>
        <dbReference type="ARBA" id="ARBA00022692"/>
    </source>
</evidence>
<evidence type="ECO:0000259" key="7">
    <source>
        <dbReference type="Pfam" id="PF04138"/>
    </source>
</evidence>
<dbReference type="PANTHER" id="PTHR38459:SF1">
    <property type="entry name" value="PROPHAGE BACTOPRENOL-LINKED GLUCOSE TRANSLOCASE HOMOLOG"/>
    <property type="match status" value="1"/>
</dbReference>
<comment type="subcellular location">
    <subcellularLocation>
        <location evidence="1">Membrane</location>
        <topology evidence="1">Multi-pass membrane protein</topology>
    </subcellularLocation>
</comment>
<keyword evidence="5 6" id="KW-0472">Membrane</keyword>
<feature type="transmembrane region" description="Helical" evidence="6">
    <location>
        <begin position="39"/>
        <end position="58"/>
    </location>
</feature>
<dbReference type="Proteomes" id="UP001597402">
    <property type="component" value="Unassembled WGS sequence"/>
</dbReference>
<reference evidence="9" key="1">
    <citation type="journal article" date="2019" name="Int. J. Syst. Evol. Microbiol.">
        <title>The Global Catalogue of Microorganisms (GCM) 10K type strain sequencing project: providing services to taxonomists for standard genome sequencing and annotation.</title>
        <authorList>
            <consortium name="The Broad Institute Genomics Platform"/>
            <consortium name="The Broad Institute Genome Sequencing Center for Infectious Disease"/>
            <person name="Wu L."/>
            <person name="Ma J."/>
        </authorList>
    </citation>
    <scope>NUCLEOTIDE SEQUENCE [LARGE SCALE GENOMIC DNA]</scope>
    <source>
        <strain evidence="9">JCM 3338</strain>
    </source>
</reference>
<proteinExistence type="inferred from homology"/>
<feature type="domain" description="GtrA/DPMS transmembrane" evidence="7">
    <location>
        <begin position="14"/>
        <end position="123"/>
    </location>
</feature>
<evidence type="ECO:0000256" key="5">
    <source>
        <dbReference type="ARBA" id="ARBA00023136"/>
    </source>
</evidence>